<dbReference type="CDD" id="cd00774">
    <property type="entry name" value="GlyRS-like_core"/>
    <property type="match status" value="1"/>
</dbReference>
<evidence type="ECO:0000256" key="5">
    <source>
        <dbReference type="ARBA" id="ARBA00022741"/>
    </source>
</evidence>
<comment type="similarity">
    <text evidence="1">Belongs to the class-II aminoacyl-tRNA synthetase family.</text>
</comment>
<sequence length="430" mass="50027">MSDLVSLCKRRGFVFPSSEVYGGINACWDYGPLGIELKRNVKEAWWRAMTDREDVEGIDAAILMHPRVWEASGHVAGFVDPLVDCKKCRGRFRADKLDMAHCLEKPSKKPGEHSECQLTEPRQFNLMFKTHMGPLEDSASIVYLRPETAQGIYVNFLNVQQSARQKIPFGIAQIGKAFRNEITPGNFIFRTREFEQMEMQYFVKPGTDMEFFEKWKATRIQWHLDNGIRKEKLRFHQHGEGELAHYAKAAFDIEYEFPFGWQELEGIHNRSDFDLGRHQQFSGKKLEYFDEVTRERYIPYIVETSAGCDRTLLVALADAYRFDGDRTWLALHPRLAPYKVGIYPLMKKPDLAEYTDKVFKDVRKKFRAVTDEAGSIGKRYRRQDEIGTPLGVTIDYDTLSNNTVTVRQRDSMVQERISTENLLHYIEDQF</sequence>
<keyword evidence="4" id="KW-0436">Ligase</keyword>
<evidence type="ECO:0000313" key="11">
    <source>
        <dbReference type="Proteomes" id="UP001497444"/>
    </source>
</evidence>
<proteinExistence type="inferred from homology"/>
<evidence type="ECO:0000313" key="10">
    <source>
        <dbReference type="EMBL" id="CAK9250354.1"/>
    </source>
</evidence>
<dbReference type="PROSITE" id="PS50862">
    <property type="entry name" value="AA_TRNA_LIGASE_II"/>
    <property type="match status" value="1"/>
</dbReference>
<comment type="caution">
    <text evidence="10">The sequence shown here is derived from an EMBL/GenBank/DDBJ whole genome shotgun (WGS) entry which is preliminary data.</text>
</comment>
<dbReference type="Pfam" id="PF00587">
    <property type="entry name" value="tRNA-synt_2b"/>
    <property type="match status" value="1"/>
</dbReference>
<dbReference type="InterPro" id="IPR002315">
    <property type="entry name" value="tRNA-synt_gly"/>
</dbReference>
<dbReference type="HAMAP" id="MF_00253_B">
    <property type="entry name" value="Gly_tRNA_synth_B"/>
    <property type="match status" value="1"/>
</dbReference>
<dbReference type="InterPro" id="IPR036621">
    <property type="entry name" value="Anticodon-bd_dom_sf"/>
</dbReference>
<dbReference type="InterPro" id="IPR045864">
    <property type="entry name" value="aa-tRNA-synth_II/BPL/LPL"/>
</dbReference>
<evidence type="ECO:0000256" key="1">
    <source>
        <dbReference type="ARBA" id="ARBA00008226"/>
    </source>
</evidence>
<organism evidence="10 11">
    <name type="scientific">Sphagnum jensenii</name>
    <dbReference type="NCBI Taxonomy" id="128206"/>
    <lineage>
        <taxon>Eukaryota</taxon>
        <taxon>Viridiplantae</taxon>
        <taxon>Streptophyta</taxon>
        <taxon>Embryophyta</taxon>
        <taxon>Bryophyta</taxon>
        <taxon>Sphagnophytina</taxon>
        <taxon>Sphagnopsida</taxon>
        <taxon>Sphagnales</taxon>
        <taxon>Sphagnaceae</taxon>
        <taxon>Sphagnum</taxon>
    </lineage>
</organism>
<dbReference type="Pfam" id="PF03129">
    <property type="entry name" value="HGTP_anticodon"/>
    <property type="match status" value="1"/>
</dbReference>
<keyword evidence="7" id="KW-0648">Protein biosynthesis</keyword>
<keyword evidence="6" id="KW-0067">ATP-binding</keyword>
<dbReference type="PRINTS" id="PR01043">
    <property type="entry name" value="TRNASYNTHGLY"/>
</dbReference>
<evidence type="ECO:0000256" key="2">
    <source>
        <dbReference type="ARBA" id="ARBA00012829"/>
    </source>
</evidence>
<dbReference type="InterPro" id="IPR004154">
    <property type="entry name" value="Anticodon-bd"/>
</dbReference>
<dbReference type="PANTHER" id="PTHR10745:SF8">
    <property type="entry name" value="DNA POLYMERASE SUBUNIT GAMMA-2, MITOCHONDRIAL"/>
    <property type="match status" value="1"/>
</dbReference>
<dbReference type="SUPFAM" id="SSF55681">
    <property type="entry name" value="Class II aaRS and biotin synthetases"/>
    <property type="match status" value="1"/>
</dbReference>
<dbReference type="Gene3D" id="3.40.50.800">
    <property type="entry name" value="Anticodon-binding domain"/>
    <property type="match status" value="1"/>
</dbReference>
<accession>A0ABP0V7F7</accession>
<dbReference type="Proteomes" id="UP001497444">
    <property type="component" value="Unassembled WGS sequence"/>
</dbReference>
<evidence type="ECO:0000256" key="7">
    <source>
        <dbReference type="ARBA" id="ARBA00022917"/>
    </source>
</evidence>
<evidence type="ECO:0000256" key="6">
    <source>
        <dbReference type="ARBA" id="ARBA00022840"/>
    </source>
</evidence>
<protein>
    <recommendedName>
        <fullName evidence="2">glycine--tRNA ligase</fullName>
        <ecNumber evidence="2">6.1.1.14</ecNumber>
    </recommendedName>
</protein>
<reference evidence="10" key="1">
    <citation type="submission" date="2024-02" db="EMBL/GenBank/DDBJ databases">
        <authorList>
            <consortium name="ELIXIR-Norway"/>
            <consortium name="Elixir Norway"/>
        </authorList>
    </citation>
    <scope>NUCLEOTIDE SEQUENCE</scope>
</reference>
<name>A0ABP0V7F7_9BRYO</name>
<evidence type="ECO:0000259" key="9">
    <source>
        <dbReference type="PROSITE" id="PS50862"/>
    </source>
</evidence>
<keyword evidence="8" id="KW-0030">Aminoacyl-tRNA synthetase</keyword>
<dbReference type="EMBL" id="CAXAQS010000159">
    <property type="protein sequence ID" value="CAK9250354.1"/>
    <property type="molecule type" value="Genomic_DNA"/>
</dbReference>
<dbReference type="InterPro" id="IPR022961">
    <property type="entry name" value="Gly_tRNA_ligase_bac"/>
</dbReference>
<dbReference type="PANTHER" id="PTHR10745">
    <property type="entry name" value="GLYCYL-TRNA SYNTHETASE/DNA POLYMERASE SUBUNIT GAMMA-2"/>
    <property type="match status" value="1"/>
</dbReference>
<keyword evidence="5" id="KW-0547">Nucleotide-binding</keyword>
<dbReference type="Gene3D" id="3.30.930.10">
    <property type="entry name" value="Bira Bifunctional Protein, Domain 2"/>
    <property type="match status" value="1"/>
</dbReference>
<evidence type="ECO:0000256" key="3">
    <source>
        <dbReference type="ARBA" id="ARBA00022490"/>
    </source>
</evidence>
<dbReference type="NCBIfam" id="NF003211">
    <property type="entry name" value="PRK04173.1"/>
    <property type="match status" value="1"/>
</dbReference>
<keyword evidence="11" id="KW-1185">Reference proteome</keyword>
<evidence type="ECO:0000256" key="8">
    <source>
        <dbReference type="ARBA" id="ARBA00023146"/>
    </source>
</evidence>
<dbReference type="InterPro" id="IPR027031">
    <property type="entry name" value="Gly-tRNA_synthase/POLG2"/>
</dbReference>
<feature type="domain" description="Aminoacyl-transfer RNA synthetases class-II family profile" evidence="9">
    <location>
        <begin position="3"/>
        <end position="337"/>
    </location>
</feature>
<dbReference type="InterPro" id="IPR006195">
    <property type="entry name" value="aa-tRNA-synth_II"/>
</dbReference>
<dbReference type="InterPro" id="IPR002314">
    <property type="entry name" value="aa-tRNA-synt_IIb"/>
</dbReference>
<keyword evidence="3" id="KW-0963">Cytoplasm</keyword>
<gene>
    <name evidence="10" type="ORF">CSSPJE1EN1_LOCUS25732</name>
</gene>
<dbReference type="SUPFAM" id="SSF52954">
    <property type="entry name" value="Class II aaRS ABD-related"/>
    <property type="match status" value="1"/>
</dbReference>
<dbReference type="InterPro" id="IPR033731">
    <property type="entry name" value="GlyRS-like_core"/>
</dbReference>
<dbReference type="EC" id="6.1.1.14" evidence="2"/>
<feature type="non-terminal residue" evidence="10">
    <location>
        <position position="430"/>
    </location>
</feature>
<dbReference type="NCBIfam" id="TIGR00389">
    <property type="entry name" value="glyS_dimeric"/>
    <property type="match status" value="1"/>
</dbReference>
<evidence type="ECO:0000256" key="4">
    <source>
        <dbReference type="ARBA" id="ARBA00022598"/>
    </source>
</evidence>